<proteinExistence type="predicted"/>
<evidence type="ECO:0000313" key="2">
    <source>
        <dbReference type="Ensembl" id="ENSABRP00000014648.1"/>
    </source>
</evidence>
<organism evidence="2 3">
    <name type="scientific">Anser brachyrhynchus</name>
    <name type="common">Pink-footed goose</name>
    <dbReference type="NCBI Taxonomy" id="132585"/>
    <lineage>
        <taxon>Eukaryota</taxon>
        <taxon>Metazoa</taxon>
        <taxon>Chordata</taxon>
        <taxon>Craniata</taxon>
        <taxon>Vertebrata</taxon>
        <taxon>Euteleostomi</taxon>
        <taxon>Archelosauria</taxon>
        <taxon>Archosauria</taxon>
        <taxon>Dinosauria</taxon>
        <taxon>Saurischia</taxon>
        <taxon>Theropoda</taxon>
        <taxon>Coelurosauria</taxon>
        <taxon>Aves</taxon>
        <taxon>Neognathae</taxon>
        <taxon>Galloanserae</taxon>
        <taxon>Anseriformes</taxon>
        <taxon>Anatidae</taxon>
        <taxon>Anserinae</taxon>
        <taxon>Anser</taxon>
    </lineage>
</organism>
<name>A0A8B9C742_9AVES</name>
<evidence type="ECO:0000256" key="1">
    <source>
        <dbReference type="SAM" id="Phobius"/>
    </source>
</evidence>
<sequence length="82" mass="8977">QKEKNPLQESTWQTLAALLTSACCAGRAQMQPGWGFVSDTRVNCCKEKLGEHPAGLLLPLLLGITFVPFIVLNCLFTNCVQI</sequence>
<protein>
    <submittedName>
        <fullName evidence="2">Uncharacterized protein</fullName>
    </submittedName>
</protein>
<dbReference type="Proteomes" id="UP000694426">
    <property type="component" value="Unplaced"/>
</dbReference>
<evidence type="ECO:0000313" key="3">
    <source>
        <dbReference type="Proteomes" id="UP000694426"/>
    </source>
</evidence>
<dbReference type="Ensembl" id="ENSABRT00000020917.1">
    <property type="protein sequence ID" value="ENSABRP00000014648.1"/>
    <property type="gene ID" value="ENSABRG00000012935.1"/>
</dbReference>
<keyword evidence="1" id="KW-1133">Transmembrane helix</keyword>
<feature type="transmembrane region" description="Helical" evidence="1">
    <location>
        <begin position="54"/>
        <end position="76"/>
    </location>
</feature>
<keyword evidence="1" id="KW-0472">Membrane</keyword>
<keyword evidence="1" id="KW-0812">Transmembrane</keyword>
<dbReference type="AlphaFoldDB" id="A0A8B9C742"/>
<accession>A0A8B9C742</accession>
<reference evidence="2" key="1">
    <citation type="submission" date="2025-08" db="UniProtKB">
        <authorList>
            <consortium name="Ensembl"/>
        </authorList>
    </citation>
    <scope>IDENTIFICATION</scope>
</reference>
<keyword evidence="3" id="KW-1185">Reference proteome</keyword>
<reference evidence="2" key="2">
    <citation type="submission" date="2025-09" db="UniProtKB">
        <authorList>
            <consortium name="Ensembl"/>
        </authorList>
    </citation>
    <scope>IDENTIFICATION</scope>
</reference>